<dbReference type="NCBIfam" id="TIGR02127">
    <property type="entry name" value="pyrF_sub2"/>
    <property type="match status" value="1"/>
</dbReference>
<keyword evidence="5" id="KW-0210">Decarboxylase</keyword>
<dbReference type="InterPro" id="IPR001754">
    <property type="entry name" value="OMPdeCOase_dom"/>
</dbReference>
<evidence type="ECO:0000256" key="2">
    <source>
        <dbReference type="ARBA" id="ARBA00008847"/>
    </source>
</evidence>
<evidence type="ECO:0000256" key="1">
    <source>
        <dbReference type="ARBA" id="ARBA00004861"/>
    </source>
</evidence>
<dbReference type="EMBL" id="CASHTH010000502">
    <property type="protein sequence ID" value="CAI8003047.1"/>
    <property type="molecule type" value="Genomic_DNA"/>
</dbReference>
<dbReference type="Gene3D" id="3.20.20.70">
    <property type="entry name" value="Aldolase class I"/>
    <property type="match status" value="1"/>
</dbReference>
<dbReference type="PANTHER" id="PTHR43375">
    <property type="entry name" value="OROTIDINE 5'-PHOSPHATE DECARBOXYLASE"/>
    <property type="match status" value="1"/>
</dbReference>
<evidence type="ECO:0000256" key="5">
    <source>
        <dbReference type="ARBA" id="ARBA00022793"/>
    </source>
</evidence>
<gene>
    <name evidence="11" type="ORF">GBAR_LOCUS3532</name>
</gene>
<evidence type="ECO:0000313" key="11">
    <source>
        <dbReference type="EMBL" id="CAI8003047.1"/>
    </source>
</evidence>
<evidence type="ECO:0000256" key="4">
    <source>
        <dbReference type="ARBA" id="ARBA00021923"/>
    </source>
</evidence>
<evidence type="ECO:0000256" key="7">
    <source>
        <dbReference type="ARBA" id="ARBA00023239"/>
    </source>
</evidence>
<dbReference type="SUPFAM" id="SSF51366">
    <property type="entry name" value="Ribulose-phoshate binding barrel"/>
    <property type="match status" value="1"/>
</dbReference>
<evidence type="ECO:0000256" key="8">
    <source>
        <dbReference type="ARBA" id="ARBA00033428"/>
    </source>
</evidence>
<dbReference type="SMART" id="SM00934">
    <property type="entry name" value="OMPdecase"/>
    <property type="match status" value="1"/>
</dbReference>
<evidence type="ECO:0000256" key="3">
    <source>
        <dbReference type="ARBA" id="ARBA00012321"/>
    </source>
</evidence>
<evidence type="ECO:0000259" key="10">
    <source>
        <dbReference type="SMART" id="SM00934"/>
    </source>
</evidence>
<feature type="domain" description="Orotidine 5'-phosphate decarboxylase" evidence="10">
    <location>
        <begin position="17"/>
        <end position="253"/>
    </location>
</feature>
<dbReference type="PROSITE" id="PS00156">
    <property type="entry name" value="OMPDECASE"/>
    <property type="match status" value="1"/>
</dbReference>
<dbReference type="GO" id="GO:0006207">
    <property type="term" value="P:'de novo' pyrimidine nucleobase biosynthetic process"/>
    <property type="evidence" value="ECO:0007669"/>
    <property type="project" value="InterPro"/>
</dbReference>
<dbReference type="CDD" id="cd04725">
    <property type="entry name" value="OMP_decarboxylase_like"/>
    <property type="match status" value="1"/>
</dbReference>
<proteinExistence type="inferred from homology"/>
<sequence length="272" mass="28917">MSFFEKYSDTVQRNNSFVCVGLDPDPAKLPEHLKGKSDPTLAFLREIIDATRDIACAYKPNFAFFGAQGIAGWEALQGAIQAIPNGMPIILDFKAGDIGNTAEQYAYMAYCQLGVDAVTVNPLMGTDAIGPFFAYQNGCAFLLCLTSNPGSADILRLNTDQGVLYEVLAHKAVEWSQTGPCGLVVGATHPNDLKTIRAIATDLPILLPGVGVQGGQTNAIVQNGLNKKGSGILINSSRSILYASSGTDFAEAARQSAEDLRQVLNSARGGKR</sequence>
<dbReference type="Pfam" id="PF00215">
    <property type="entry name" value="OMPdecase"/>
    <property type="match status" value="1"/>
</dbReference>
<evidence type="ECO:0000256" key="6">
    <source>
        <dbReference type="ARBA" id="ARBA00022975"/>
    </source>
</evidence>
<accession>A0AA35W6Z4</accession>
<dbReference type="InterPro" id="IPR011995">
    <property type="entry name" value="OMPdecase_type-2"/>
</dbReference>
<protein>
    <recommendedName>
        <fullName evidence="4">Orotidine 5'-phosphate decarboxylase</fullName>
        <ecNumber evidence="3">4.1.1.23</ecNumber>
    </recommendedName>
    <alternativeName>
        <fullName evidence="8">OMP decarboxylase</fullName>
    </alternativeName>
</protein>
<dbReference type="Proteomes" id="UP001174909">
    <property type="component" value="Unassembled WGS sequence"/>
</dbReference>
<dbReference type="InterPro" id="IPR013785">
    <property type="entry name" value="Aldolase_TIM"/>
</dbReference>
<keyword evidence="6" id="KW-0665">Pyrimidine biosynthesis</keyword>
<dbReference type="EC" id="4.1.1.23" evidence="3"/>
<dbReference type="PANTHER" id="PTHR43375:SF1">
    <property type="entry name" value="OROTIDINE 5'-PHOSPHATE DECARBOXYLASE"/>
    <property type="match status" value="1"/>
</dbReference>
<comment type="similarity">
    <text evidence="2">Belongs to the OMP decarboxylase family. Type 2 subfamily.</text>
</comment>
<dbReference type="AlphaFoldDB" id="A0AA35W6Z4"/>
<dbReference type="GO" id="GO:0004590">
    <property type="term" value="F:orotidine-5'-phosphate decarboxylase activity"/>
    <property type="evidence" value="ECO:0007669"/>
    <property type="project" value="UniProtKB-EC"/>
</dbReference>
<name>A0AA35W6Z4_GEOBA</name>
<evidence type="ECO:0000256" key="9">
    <source>
        <dbReference type="ARBA" id="ARBA00049157"/>
    </source>
</evidence>
<keyword evidence="12" id="KW-1185">Reference proteome</keyword>
<keyword evidence="7" id="KW-0456">Lyase</keyword>
<comment type="catalytic activity">
    <reaction evidence="9">
        <text>orotidine 5'-phosphate + H(+) = UMP + CO2</text>
        <dbReference type="Rhea" id="RHEA:11596"/>
        <dbReference type="ChEBI" id="CHEBI:15378"/>
        <dbReference type="ChEBI" id="CHEBI:16526"/>
        <dbReference type="ChEBI" id="CHEBI:57538"/>
        <dbReference type="ChEBI" id="CHEBI:57865"/>
        <dbReference type="EC" id="4.1.1.23"/>
    </reaction>
</comment>
<dbReference type="GO" id="GO:0006221">
    <property type="term" value="P:pyrimidine nucleotide biosynthetic process"/>
    <property type="evidence" value="ECO:0007669"/>
    <property type="project" value="UniProtKB-KW"/>
</dbReference>
<comment type="caution">
    <text evidence="11">The sequence shown here is derived from an EMBL/GenBank/DDBJ whole genome shotgun (WGS) entry which is preliminary data.</text>
</comment>
<dbReference type="InterPro" id="IPR011060">
    <property type="entry name" value="RibuloseP-bd_barrel"/>
</dbReference>
<evidence type="ECO:0000313" key="12">
    <source>
        <dbReference type="Proteomes" id="UP001174909"/>
    </source>
</evidence>
<comment type="pathway">
    <text evidence="1">Pyrimidine metabolism; UMP biosynthesis via de novo pathway; UMP from orotate: step 2/2.</text>
</comment>
<dbReference type="InterPro" id="IPR018089">
    <property type="entry name" value="OMPdecase_AS"/>
</dbReference>
<reference evidence="11" key="1">
    <citation type="submission" date="2023-03" db="EMBL/GenBank/DDBJ databases">
        <authorList>
            <person name="Steffen K."/>
            <person name="Cardenas P."/>
        </authorList>
    </citation>
    <scope>NUCLEOTIDE SEQUENCE</scope>
</reference>
<organism evidence="11 12">
    <name type="scientific">Geodia barretti</name>
    <name type="common">Barrett's horny sponge</name>
    <dbReference type="NCBI Taxonomy" id="519541"/>
    <lineage>
        <taxon>Eukaryota</taxon>
        <taxon>Metazoa</taxon>
        <taxon>Porifera</taxon>
        <taxon>Demospongiae</taxon>
        <taxon>Heteroscleromorpha</taxon>
        <taxon>Tetractinellida</taxon>
        <taxon>Astrophorina</taxon>
        <taxon>Geodiidae</taxon>
        <taxon>Geodia</taxon>
    </lineage>
</organism>